<protein>
    <submittedName>
        <fullName evidence="1">Uncharacterized protein</fullName>
    </submittedName>
</protein>
<comment type="caution">
    <text evidence="1">The sequence shown here is derived from an EMBL/GenBank/DDBJ whole genome shotgun (WGS) entry which is preliminary data.</text>
</comment>
<organism evidence="1">
    <name type="scientific">marine sediment metagenome</name>
    <dbReference type="NCBI Taxonomy" id="412755"/>
    <lineage>
        <taxon>unclassified sequences</taxon>
        <taxon>metagenomes</taxon>
        <taxon>ecological metagenomes</taxon>
    </lineage>
</organism>
<dbReference type="AlphaFoldDB" id="A0A0F9BCH2"/>
<accession>A0A0F9BCH2</accession>
<dbReference type="EMBL" id="LAZR01038418">
    <property type="protein sequence ID" value="KKL19619.1"/>
    <property type="molecule type" value="Genomic_DNA"/>
</dbReference>
<reference evidence="1" key="1">
    <citation type="journal article" date="2015" name="Nature">
        <title>Complex archaea that bridge the gap between prokaryotes and eukaryotes.</title>
        <authorList>
            <person name="Spang A."/>
            <person name="Saw J.H."/>
            <person name="Jorgensen S.L."/>
            <person name="Zaremba-Niedzwiedzka K."/>
            <person name="Martijn J."/>
            <person name="Lind A.E."/>
            <person name="van Eijk R."/>
            <person name="Schleper C."/>
            <person name="Guy L."/>
            <person name="Ettema T.J."/>
        </authorList>
    </citation>
    <scope>NUCLEOTIDE SEQUENCE</scope>
</reference>
<name>A0A0F9BCH2_9ZZZZ</name>
<sequence>MSKRFNDSELQKQWEGYEDYLALHMGQAYTPITFDEWRRKNGPSC</sequence>
<gene>
    <name evidence="1" type="ORF">LCGC14_2463670</name>
</gene>
<evidence type="ECO:0000313" key="1">
    <source>
        <dbReference type="EMBL" id="KKL19619.1"/>
    </source>
</evidence>
<proteinExistence type="predicted"/>